<dbReference type="AlphaFoldDB" id="C4J2G9"/>
<proteinExistence type="evidence at transcript level"/>
<reference evidence="1" key="1">
    <citation type="journal article" date="2009" name="PLoS Genet.">
        <title>Sequencing, mapping, and analysis of 27,455 maize full-length cDNAs.</title>
        <authorList>
            <person name="Soderlund C."/>
            <person name="Descour A."/>
            <person name="Kudrna D."/>
            <person name="Bomhoff M."/>
            <person name="Boyd L."/>
            <person name="Currie J."/>
            <person name="Angelova A."/>
            <person name="Collura K."/>
            <person name="Wissotski M."/>
            <person name="Ashley E."/>
            <person name="Morrow D."/>
            <person name="Fernandes J."/>
            <person name="Walbot V."/>
            <person name="Yu Y."/>
        </authorList>
    </citation>
    <scope>NUCLEOTIDE SEQUENCE</scope>
    <source>
        <strain evidence="1">B73</strain>
    </source>
</reference>
<sequence length="47" mass="5667">MIIVHREGTADCSRKNGHTKFLNYQENWIQPNMKIRDLVVVKLRRRT</sequence>
<accession>C4J2G9</accession>
<protein>
    <submittedName>
        <fullName evidence="1">Uncharacterized protein</fullName>
    </submittedName>
</protein>
<dbReference type="EMBL" id="BT085016">
    <property type="protein sequence ID" value="ACR35369.1"/>
    <property type="molecule type" value="mRNA"/>
</dbReference>
<organism evidence="1">
    <name type="scientific">Zea mays</name>
    <name type="common">Maize</name>
    <dbReference type="NCBI Taxonomy" id="4577"/>
    <lineage>
        <taxon>Eukaryota</taxon>
        <taxon>Viridiplantae</taxon>
        <taxon>Streptophyta</taxon>
        <taxon>Embryophyta</taxon>
        <taxon>Tracheophyta</taxon>
        <taxon>Spermatophyta</taxon>
        <taxon>Magnoliopsida</taxon>
        <taxon>Liliopsida</taxon>
        <taxon>Poales</taxon>
        <taxon>Poaceae</taxon>
        <taxon>PACMAD clade</taxon>
        <taxon>Panicoideae</taxon>
        <taxon>Andropogonodae</taxon>
        <taxon>Andropogoneae</taxon>
        <taxon>Tripsacinae</taxon>
        <taxon>Zea</taxon>
    </lineage>
</organism>
<evidence type="ECO:0000313" key="1">
    <source>
        <dbReference type="EMBL" id="ACR35369.1"/>
    </source>
</evidence>
<name>C4J2G9_MAIZE</name>
<reference evidence="1" key="2">
    <citation type="submission" date="2012-06" db="EMBL/GenBank/DDBJ databases">
        <authorList>
            <person name="Yu Y."/>
            <person name="Currie J."/>
            <person name="Lomeli R."/>
            <person name="Angelova A."/>
            <person name="Collura K."/>
            <person name="Wissotski M."/>
            <person name="Campos D."/>
            <person name="Kudrna D."/>
            <person name="Golser W."/>
            <person name="Ashely E."/>
            <person name="Descour A."/>
            <person name="Fernandes J."/>
            <person name="Soderlund C."/>
            <person name="Walbot V."/>
        </authorList>
    </citation>
    <scope>NUCLEOTIDE SEQUENCE</scope>
    <source>
        <strain evidence="1">B73</strain>
    </source>
</reference>